<dbReference type="GO" id="GO:0004467">
    <property type="term" value="F:long-chain fatty acid-CoA ligase activity"/>
    <property type="evidence" value="ECO:0007669"/>
    <property type="project" value="TreeGrafter"/>
</dbReference>
<dbReference type="SUPFAM" id="SSF56801">
    <property type="entry name" value="Acetyl-CoA synthetase-like"/>
    <property type="match status" value="1"/>
</dbReference>
<comment type="similarity">
    <text evidence="1">Belongs to the ATP-dependent AMP-binding enzyme family.</text>
</comment>
<dbReference type="InterPro" id="IPR020845">
    <property type="entry name" value="AMP-binding_CS"/>
</dbReference>
<dbReference type="GeneID" id="70242358"/>
<evidence type="ECO:0000256" key="2">
    <source>
        <dbReference type="ARBA" id="ARBA00022598"/>
    </source>
</evidence>
<protein>
    <submittedName>
        <fullName evidence="4">Bifunctional fatty acid transporter/acyl-CoA synthetase</fullName>
    </submittedName>
</protein>
<evidence type="ECO:0000256" key="1">
    <source>
        <dbReference type="ARBA" id="ARBA00006432"/>
    </source>
</evidence>
<dbReference type="GO" id="GO:0009898">
    <property type="term" value="C:cytoplasmic side of plasma membrane"/>
    <property type="evidence" value="ECO:0007669"/>
    <property type="project" value="TreeGrafter"/>
</dbReference>
<dbReference type="Pfam" id="PF00501">
    <property type="entry name" value="AMP-binding"/>
    <property type="match status" value="1"/>
</dbReference>
<dbReference type="AlphaFoldDB" id="A0AAD4KGA7"/>
<evidence type="ECO:0000313" key="4">
    <source>
        <dbReference type="EMBL" id="KAH8691424.1"/>
    </source>
</evidence>
<dbReference type="GO" id="GO:0044539">
    <property type="term" value="P:long-chain fatty acid import into cell"/>
    <property type="evidence" value="ECO:0007669"/>
    <property type="project" value="TreeGrafter"/>
</dbReference>
<dbReference type="GO" id="GO:0005811">
    <property type="term" value="C:lipid droplet"/>
    <property type="evidence" value="ECO:0007669"/>
    <property type="project" value="TreeGrafter"/>
</dbReference>
<comment type="caution">
    <text evidence="4">The sequence shown here is derived from an EMBL/GenBank/DDBJ whole genome shotgun (WGS) entry which is preliminary data.</text>
</comment>
<dbReference type="Gene3D" id="3.30.300.30">
    <property type="match status" value="1"/>
</dbReference>
<dbReference type="Gene3D" id="3.40.50.12780">
    <property type="entry name" value="N-terminal domain of ligase-like"/>
    <property type="match status" value="1"/>
</dbReference>
<feature type="domain" description="AMP-dependent synthetase/ligase" evidence="3">
    <location>
        <begin position="77"/>
        <end position="390"/>
    </location>
</feature>
<dbReference type="PANTHER" id="PTHR43107:SF20">
    <property type="entry name" value="FATTY ACID TRANSPORTER_ACYL-COA SYNTHETASE (FAT1), PUTATIVE (AFU_ORTHOLOGUE AFUA_2G11360)-RELATED"/>
    <property type="match status" value="1"/>
</dbReference>
<evidence type="ECO:0000259" key="3">
    <source>
        <dbReference type="Pfam" id="PF00501"/>
    </source>
</evidence>
<dbReference type="InterPro" id="IPR042099">
    <property type="entry name" value="ANL_N_sf"/>
</dbReference>
<dbReference type="PROSITE" id="PS00455">
    <property type="entry name" value="AMP_BINDING"/>
    <property type="match status" value="1"/>
</dbReference>
<dbReference type="EMBL" id="JAJTJA010000012">
    <property type="protein sequence ID" value="KAH8691424.1"/>
    <property type="molecule type" value="Genomic_DNA"/>
</dbReference>
<organism evidence="4 5">
    <name type="scientific">Talaromyces proteolyticus</name>
    <dbReference type="NCBI Taxonomy" id="1131652"/>
    <lineage>
        <taxon>Eukaryota</taxon>
        <taxon>Fungi</taxon>
        <taxon>Dikarya</taxon>
        <taxon>Ascomycota</taxon>
        <taxon>Pezizomycotina</taxon>
        <taxon>Eurotiomycetes</taxon>
        <taxon>Eurotiomycetidae</taxon>
        <taxon>Eurotiales</taxon>
        <taxon>Trichocomaceae</taxon>
        <taxon>Talaromyces</taxon>
        <taxon>Talaromyces sect. Bacilispori</taxon>
    </lineage>
</organism>
<accession>A0AAD4KGA7</accession>
<dbReference type="GO" id="GO:0005777">
    <property type="term" value="C:peroxisome"/>
    <property type="evidence" value="ECO:0007669"/>
    <property type="project" value="TreeGrafter"/>
</dbReference>
<keyword evidence="2" id="KW-0436">Ligase</keyword>
<gene>
    <name evidence="4" type="ORF">BGW36DRAFT_305483</name>
</gene>
<name>A0AAD4KGA7_9EURO</name>
<dbReference type="GO" id="GO:0005324">
    <property type="term" value="F:long-chain fatty acid transmembrane transporter activity"/>
    <property type="evidence" value="ECO:0007669"/>
    <property type="project" value="TreeGrafter"/>
</dbReference>
<dbReference type="Proteomes" id="UP001201262">
    <property type="component" value="Unassembled WGS sequence"/>
</dbReference>
<sequence>MDIIADAAASIGGAAAFGGVALTLATAAYANAKYGLGTDIDSLRDERAFGKRLTQRIAQMGDTCTLYKLLERVIEVDRKGAADALWFENKTWTYDQVKDLVDRFAAHIHARGVRSGDYVAIFTTNSPEMVFTIYALSKLGAVVAMLNTNLRDDTFKHCLDISASKLIISTPDLAEFVKSDLPRISVNFSSFDNITPQSSPDIEHINLDTIQQIPTSTISSLKPAKRSPSDIGVLIYTSGTTGNPKACAIRNLGIMVTSTPLPRDTRNPKKYFPLRTYSSLPLFHGTAFFTGICYSVGNSGTLCLRRKFSASKFWQDVHESRANRVLYIGELCRYLLASPPSPYDRKHNCQVAYGNGLRGDIWEKFQERFNVPEIREIYRSTEGVARFDNFYGGTWGAGAVGFQGPIRQFLEQDTYLVKYDPETEMPYRDPQTGFCVKAKAGEEGEAIGRVRSRQALTEYLNNNDATEKKLVRNVFEKGDVFQRMGDLLVRDQDGWVRFGDRVGETFRWKGENVSAGEVRDHISKIENVQDAVVYGVKLENYDGKAGAAGITLVQRTPNTEAQFMKNLYPALKSKGIPSYAMPRLVRITSEVATGVTFKQAKGDLSKRGWDPEMDWRGDNLYWLKSGGQGSKRASYDRLDGGSWAEIESGRAKL</sequence>
<keyword evidence="5" id="KW-1185">Reference proteome</keyword>
<dbReference type="InterPro" id="IPR045851">
    <property type="entry name" value="AMP-bd_C_sf"/>
</dbReference>
<proteinExistence type="inferred from homology"/>
<dbReference type="RefSeq" id="XP_046067516.1">
    <property type="nucleotide sequence ID" value="XM_046212071.1"/>
</dbReference>
<reference evidence="4" key="1">
    <citation type="submission" date="2021-12" db="EMBL/GenBank/DDBJ databases">
        <title>Convergent genome expansion in fungi linked to evolution of root-endophyte symbiosis.</title>
        <authorList>
            <consortium name="DOE Joint Genome Institute"/>
            <person name="Ke Y.-H."/>
            <person name="Bonito G."/>
            <person name="Liao H.-L."/>
            <person name="Looney B."/>
            <person name="Rojas-Flechas A."/>
            <person name="Nash J."/>
            <person name="Hameed K."/>
            <person name="Schadt C."/>
            <person name="Martin F."/>
            <person name="Crous P.W."/>
            <person name="Miettinen O."/>
            <person name="Magnuson J.K."/>
            <person name="Labbe J."/>
            <person name="Jacobson D."/>
            <person name="Doktycz M.J."/>
            <person name="Veneault-Fourrey C."/>
            <person name="Kuo A."/>
            <person name="Mondo S."/>
            <person name="Calhoun S."/>
            <person name="Riley R."/>
            <person name="Ohm R."/>
            <person name="LaButti K."/>
            <person name="Andreopoulos B."/>
            <person name="Pangilinan J."/>
            <person name="Nolan M."/>
            <person name="Tritt A."/>
            <person name="Clum A."/>
            <person name="Lipzen A."/>
            <person name="Daum C."/>
            <person name="Barry K."/>
            <person name="Grigoriev I.V."/>
            <person name="Vilgalys R."/>
        </authorList>
    </citation>
    <scope>NUCLEOTIDE SEQUENCE</scope>
    <source>
        <strain evidence="4">PMI_201</strain>
    </source>
</reference>
<evidence type="ECO:0000313" key="5">
    <source>
        <dbReference type="Proteomes" id="UP001201262"/>
    </source>
</evidence>
<dbReference type="PANTHER" id="PTHR43107">
    <property type="entry name" value="LONG-CHAIN FATTY ACID TRANSPORT PROTEIN"/>
    <property type="match status" value="1"/>
</dbReference>
<dbReference type="InterPro" id="IPR000873">
    <property type="entry name" value="AMP-dep_synth/lig_dom"/>
</dbReference>